<gene>
    <name evidence="2" type="ORF">I206_05881</name>
</gene>
<accession>A0A1B9HXM1</accession>
<dbReference type="AlphaFoldDB" id="A0A1B9HXM1"/>
<evidence type="ECO:0000313" key="2">
    <source>
        <dbReference type="EMBL" id="OCF48014.1"/>
    </source>
</evidence>
<feature type="region of interest" description="Disordered" evidence="1">
    <location>
        <begin position="128"/>
        <end position="158"/>
    </location>
</feature>
<proteinExistence type="predicted"/>
<name>A0A1B9HXM1_9TREE</name>
<reference evidence="2" key="1">
    <citation type="submission" date="2013-07" db="EMBL/GenBank/DDBJ databases">
        <title>The Genome Sequence of Cryptococcus pinus CBS10737.</title>
        <authorList>
            <consortium name="The Broad Institute Genome Sequencing Platform"/>
            <person name="Cuomo C."/>
            <person name="Litvintseva A."/>
            <person name="Chen Y."/>
            <person name="Heitman J."/>
            <person name="Sun S."/>
            <person name="Springer D."/>
            <person name="Dromer F."/>
            <person name="Young S.K."/>
            <person name="Zeng Q."/>
            <person name="Gargeya S."/>
            <person name="Fitzgerald M."/>
            <person name="Abouelleil A."/>
            <person name="Alvarado L."/>
            <person name="Berlin A.M."/>
            <person name="Chapman S.B."/>
            <person name="Dewar J."/>
            <person name="Goldberg J."/>
            <person name="Griggs A."/>
            <person name="Gujja S."/>
            <person name="Hansen M."/>
            <person name="Howarth C."/>
            <person name="Imamovic A."/>
            <person name="Larimer J."/>
            <person name="McCowan C."/>
            <person name="Murphy C."/>
            <person name="Pearson M."/>
            <person name="Priest M."/>
            <person name="Roberts A."/>
            <person name="Saif S."/>
            <person name="Shea T."/>
            <person name="Sykes S."/>
            <person name="Wortman J."/>
            <person name="Nusbaum C."/>
            <person name="Birren B."/>
        </authorList>
    </citation>
    <scope>NUCLEOTIDE SEQUENCE [LARGE SCALE GENOMIC DNA]</scope>
    <source>
        <strain evidence="2">CBS 10737</strain>
    </source>
</reference>
<sequence>MYDRIGVGFEFDDDVRSRKRFRAPVFDRFTLPASSQRMSFDASGDDSSDNDHITPVVNRASNENNVKNKLYVRFGGTFNYHTLENILIPISGMTPREIPRMIGHRCRLEPKFNFEGQIGLSKDLKLKESENLPPDTESFVVVDGSSRTNGEQRSGADC</sequence>
<protein>
    <submittedName>
        <fullName evidence="2">Uncharacterized protein</fullName>
    </submittedName>
</protein>
<dbReference type="EMBL" id="KI894014">
    <property type="protein sequence ID" value="OCF48014.1"/>
    <property type="molecule type" value="Genomic_DNA"/>
</dbReference>
<reference evidence="2" key="2">
    <citation type="submission" date="2016-07" db="EMBL/GenBank/DDBJ databases">
        <title>Evolution of pathogenesis and genome organization in the Tremellales.</title>
        <authorList>
            <person name="Cuomo C."/>
            <person name="Litvintseva A."/>
            <person name="Heitman J."/>
            <person name="Chen Y."/>
            <person name="Sun S."/>
            <person name="Springer D."/>
            <person name="Dromer F."/>
            <person name="Young S."/>
            <person name="Zeng Q."/>
            <person name="Chapman S."/>
            <person name="Gujja S."/>
            <person name="Saif S."/>
            <person name="Birren B."/>
        </authorList>
    </citation>
    <scope>NUCLEOTIDE SEQUENCE</scope>
    <source>
        <strain evidence="2">CBS 10737</strain>
    </source>
</reference>
<organism evidence="2">
    <name type="scientific">Kwoniella pini CBS 10737</name>
    <dbReference type="NCBI Taxonomy" id="1296096"/>
    <lineage>
        <taxon>Eukaryota</taxon>
        <taxon>Fungi</taxon>
        <taxon>Dikarya</taxon>
        <taxon>Basidiomycota</taxon>
        <taxon>Agaricomycotina</taxon>
        <taxon>Tremellomycetes</taxon>
        <taxon>Tremellales</taxon>
        <taxon>Cryptococcaceae</taxon>
        <taxon>Kwoniella</taxon>
    </lineage>
</organism>
<evidence type="ECO:0000256" key="1">
    <source>
        <dbReference type="SAM" id="MobiDB-lite"/>
    </source>
</evidence>